<accession>A0A2I1HFM4</accession>
<protein>
    <submittedName>
        <fullName evidence="1">Uncharacterized protein</fullName>
    </submittedName>
</protein>
<gene>
    <name evidence="1" type="ORF">RhiirA4_478889</name>
</gene>
<dbReference type="Proteomes" id="UP000234323">
    <property type="component" value="Unassembled WGS sequence"/>
</dbReference>
<evidence type="ECO:0000313" key="1">
    <source>
        <dbReference type="EMBL" id="PKY57672.1"/>
    </source>
</evidence>
<comment type="caution">
    <text evidence="1">The sequence shown here is derived from an EMBL/GenBank/DDBJ whole genome shotgun (WGS) entry which is preliminary data.</text>
</comment>
<dbReference type="AlphaFoldDB" id="A0A2I1HFM4"/>
<organism evidence="1 2">
    <name type="scientific">Rhizophagus irregularis</name>
    <dbReference type="NCBI Taxonomy" id="588596"/>
    <lineage>
        <taxon>Eukaryota</taxon>
        <taxon>Fungi</taxon>
        <taxon>Fungi incertae sedis</taxon>
        <taxon>Mucoromycota</taxon>
        <taxon>Glomeromycotina</taxon>
        <taxon>Glomeromycetes</taxon>
        <taxon>Glomerales</taxon>
        <taxon>Glomeraceae</taxon>
        <taxon>Rhizophagus</taxon>
    </lineage>
</organism>
<sequence>MKITTGKEYFQSSITLCINALNCWFNKYSIAKELNLINKEQFPDLYLIIDGKIKSLQDASKGKIKKSDGLEYEEVQIMFASPILLRKIPQKLLKRIFLYNFILLGLKIGKYYKFKFHDLLLWYSNNGFDVVISQFKTNQHGIGEGTDYKLYFSKRPVKAKDNFYLQEYIDQNVELHAYEQPKEKLQEQTSNSLFNSLFGNTELCKDNYNLYQNYEENDKNVYATNNKLPSTFTSAF</sequence>
<evidence type="ECO:0000313" key="2">
    <source>
        <dbReference type="Proteomes" id="UP000234323"/>
    </source>
</evidence>
<proteinExistence type="predicted"/>
<name>A0A2I1HFM4_9GLOM</name>
<keyword evidence="2" id="KW-1185">Reference proteome</keyword>
<reference evidence="1 2" key="1">
    <citation type="submission" date="2015-10" db="EMBL/GenBank/DDBJ databases">
        <title>Genome analyses suggest a sexual origin of heterokaryosis in a supposedly ancient asexual fungus.</title>
        <authorList>
            <person name="Ropars J."/>
            <person name="Sedzielewska K."/>
            <person name="Noel J."/>
            <person name="Charron P."/>
            <person name="Farinelli L."/>
            <person name="Marton T."/>
            <person name="Kruger M."/>
            <person name="Pelin A."/>
            <person name="Brachmann A."/>
            <person name="Corradi N."/>
        </authorList>
    </citation>
    <scope>NUCLEOTIDE SEQUENCE [LARGE SCALE GENOMIC DNA]</scope>
    <source>
        <strain evidence="1 2">A4</strain>
    </source>
</reference>
<dbReference type="VEuPathDB" id="FungiDB:FUN_009954"/>
<dbReference type="EMBL" id="LLXI01002643">
    <property type="protein sequence ID" value="PKY57672.1"/>
    <property type="molecule type" value="Genomic_DNA"/>
</dbReference>